<reference evidence="18" key="1">
    <citation type="journal article" date="2024" name="Int. J. Syst. Evol. Microbiol.">
        <title>Turicibacter faecis sp. nov., isolated from faeces of heart failure mouse model.</title>
        <authorList>
            <person name="Imamura Y."/>
            <person name="Motooka D."/>
            <person name="Nakajima Y."/>
            <person name="Ito S."/>
            <person name="Kitakaze M."/>
            <person name="Iida T."/>
            <person name="Nakamura S."/>
        </authorList>
    </citation>
    <scope>NUCLEOTIDE SEQUENCE</scope>
    <source>
        <strain evidence="18">TC023</strain>
    </source>
</reference>
<dbReference type="PROSITE" id="PS51198">
    <property type="entry name" value="UVRD_HELICASE_ATP_BIND"/>
    <property type="match status" value="1"/>
</dbReference>
<accession>A0ABM8IPP7</accession>
<dbReference type="InterPro" id="IPR011335">
    <property type="entry name" value="Restrct_endonuc-II-like"/>
</dbReference>
<keyword evidence="15" id="KW-0175">Coiled coil</keyword>
<keyword evidence="9 13" id="KW-0234">DNA repair</keyword>
<dbReference type="RefSeq" id="WP_338617334.1">
    <property type="nucleotide sequence ID" value="NZ_AP028127.1"/>
</dbReference>
<evidence type="ECO:0000256" key="6">
    <source>
        <dbReference type="ARBA" id="ARBA00022839"/>
    </source>
</evidence>
<dbReference type="SUPFAM" id="SSF52540">
    <property type="entry name" value="P-loop containing nucleoside triphosphate hydrolases"/>
    <property type="match status" value="1"/>
</dbReference>
<feature type="coiled-coil region" evidence="15">
    <location>
        <begin position="265"/>
        <end position="327"/>
    </location>
</feature>
<dbReference type="EMBL" id="AP028127">
    <property type="protein sequence ID" value="BEH91328.1"/>
    <property type="molecule type" value="Genomic_DNA"/>
</dbReference>
<organism evidence="18 19">
    <name type="scientific">Turicibacter faecis</name>
    <dbReference type="NCBI Taxonomy" id="2963365"/>
    <lineage>
        <taxon>Bacteria</taxon>
        <taxon>Bacillati</taxon>
        <taxon>Bacillota</taxon>
        <taxon>Erysipelotrichia</taxon>
        <taxon>Erysipelotrichales</taxon>
        <taxon>Turicibacteraceae</taxon>
        <taxon>Turicibacter</taxon>
    </lineage>
</organism>
<keyword evidence="7 13" id="KW-0067">ATP-binding</keyword>
<name>A0ABM8IPP7_9FIRM</name>
<protein>
    <recommendedName>
        <fullName evidence="13">ATP-dependent helicase/nuclease subunit A</fullName>
        <ecNumber evidence="13">3.1.-.-</ecNumber>
        <ecNumber evidence="13">5.6.2.4</ecNumber>
    </recommendedName>
    <alternativeName>
        <fullName evidence="13">ATP-dependent helicase/nuclease AddA</fullName>
    </alternativeName>
    <alternativeName>
        <fullName evidence="13">DNA 3'-5' helicase AddA</fullName>
    </alternativeName>
</protein>
<evidence type="ECO:0000256" key="5">
    <source>
        <dbReference type="ARBA" id="ARBA00022806"/>
    </source>
</evidence>
<evidence type="ECO:0000256" key="2">
    <source>
        <dbReference type="ARBA" id="ARBA00022741"/>
    </source>
</evidence>
<comment type="similarity">
    <text evidence="13">Belongs to the helicase family. AddA subfamily.</text>
</comment>
<feature type="domain" description="UvrD-like helicase C-terminal" evidence="17">
    <location>
        <begin position="481"/>
        <end position="795"/>
    </location>
</feature>
<keyword evidence="2 13" id="KW-0547">Nucleotide-binding</keyword>
<dbReference type="Pfam" id="PF00580">
    <property type="entry name" value="UvrD-helicase"/>
    <property type="match status" value="1"/>
</dbReference>
<dbReference type="Gene3D" id="3.90.320.10">
    <property type="match status" value="1"/>
</dbReference>
<dbReference type="InterPro" id="IPR014152">
    <property type="entry name" value="AddA"/>
</dbReference>
<keyword evidence="10 13" id="KW-0413">Isomerase</keyword>
<dbReference type="PANTHER" id="PTHR11070">
    <property type="entry name" value="UVRD / RECB / PCRA DNA HELICASE FAMILY MEMBER"/>
    <property type="match status" value="1"/>
</dbReference>
<evidence type="ECO:0000259" key="17">
    <source>
        <dbReference type="PROSITE" id="PS51217"/>
    </source>
</evidence>
<evidence type="ECO:0000256" key="3">
    <source>
        <dbReference type="ARBA" id="ARBA00022763"/>
    </source>
</evidence>
<keyword evidence="1 13" id="KW-0540">Nuclease</keyword>
<comment type="subunit">
    <text evidence="13">Heterodimer of AddA and AddB/RexB.</text>
</comment>
<evidence type="ECO:0000256" key="1">
    <source>
        <dbReference type="ARBA" id="ARBA00022722"/>
    </source>
</evidence>
<dbReference type="InterPro" id="IPR000212">
    <property type="entry name" value="DNA_helicase_UvrD/REP"/>
</dbReference>
<dbReference type="Pfam" id="PF13361">
    <property type="entry name" value="UvrD_C"/>
    <property type="match status" value="1"/>
</dbReference>
<gene>
    <name evidence="13 18" type="primary">addA</name>
    <name evidence="18" type="ORF">T23_14300</name>
</gene>
<dbReference type="InterPro" id="IPR014016">
    <property type="entry name" value="UvrD-like_ATP-bd"/>
</dbReference>
<evidence type="ECO:0000313" key="19">
    <source>
        <dbReference type="Proteomes" id="UP001432099"/>
    </source>
</evidence>
<dbReference type="HAMAP" id="MF_01451">
    <property type="entry name" value="AddA"/>
    <property type="match status" value="1"/>
</dbReference>
<evidence type="ECO:0000259" key="16">
    <source>
        <dbReference type="PROSITE" id="PS51198"/>
    </source>
</evidence>
<comment type="catalytic activity">
    <reaction evidence="11 13">
        <text>Couples ATP hydrolysis with the unwinding of duplex DNA by translocating in the 3'-5' direction.</text>
        <dbReference type="EC" id="5.6.2.4"/>
    </reaction>
</comment>
<evidence type="ECO:0000256" key="11">
    <source>
        <dbReference type="ARBA" id="ARBA00034617"/>
    </source>
</evidence>
<evidence type="ECO:0000256" key="12">
    <source>
        <dbReference type="ARBA" id="ARBA00048988"/>
    </source>
</evidence>
<dbReference type="InterPro" id="IPR011604">
    <property type="entry name" value="PDDEXK-like_dom_sf"/>
</dbReference>
<keyword evidence="19" id="KW-1185">Reference proteome</keyword>
<dbReference type="InterPro" id="IPR038726">
    <property type="entry name" value="PDDEXK_AddAB-type"/>
</dbReference>
<dbReference type="EC" id="3.1.-.-" evidence="13"/>
<evidence type="ECO:0000256" key="9">
    <source>
        <dbReference type="ARBA" id="ARBA00023204"/>
    </source>
</evidence>
<dbReference type="NCBIfam" id="TIGR02785">
    <property type="entry name" value="addA_Gpos"/>
    <property type="match status" value="1"/>
</dbReference>
<dbReference type="CDD" id="cd17932">
    <property type="entry name" value="DEXQc_UvrD"/>
    <property type="match status" value="1"/>
</dbReference>
<dbReference type="Gene3D" id="1.10.274.50">
    <property type="match status" value="1"/>
</dbReference>
<comment type="catalytic activity">
    <reaction evidence="12 13">
        <text>ATP + H2O = ADP + phosphate + H(+)</text>
        <dbReference type="Rhea" id="RHEA:13065"/>
        <dbReference type="ChEBI" id="CHEBI:15377"/>
        <dbReference type="ChEBI" id="CHEBI:15378"/>
        <dbReference type="ChEBI" id="CHEBI:30616"/>
        <dbReference type="ChEBI" id="CHEBI:43474"/>
        <dbReference type="ChEBI" id="CHEBI:456216"/>
        <dbReference type="EC" id="5.6.2.4"/>
    </reaction>
</comment>
<keyword evidence="5 13" id="KW-0347">Helicase</keyword>
<dbReference type="Proteomes" id="UP001432099">
    <property type="component" value="Chromosome"/>
</dbReference>
<dbReference type="Gene3D" id="3.40.50.300">
    <property type="entry name" value="P-loop containing nucleotide triphosphate hydrolases"/>
    <property type="match status" value="4"/>
</dbReference>
<dbReference type="EC" id="5.6.2.4" evidence="13"/>
<dbReference type="GO" id="GO:0004386">
    <property type="term" value="F:helicase activity"/>
    <property type="evidence" value="ECO:0007669"/>
    <property type="project" value="UniProtKB-KW"/>
</dbReference>
<dbReference type="InterPro" id="IPR027417">
    <property type="entry name" value="P-loop_NTPase"/>
</dbReference>
<evidence type="ECO:0000256" key="14">
    <source>
        <dbReference type="PROSITE-ProRule" id="PRU00560"/>
    </source>
</evidence>
<evidence type="ECO:0000256" key="15">
    <source>
        <dbReference type="SAM" id="Coils"/>
    </source>
</evidence>
<feature type="binding site" evidence="14">
    <location>
        <begin position="33"/>
        <end position="40"/>
    </location>
    <ligand>
        <name>ATP</name>
        <dbReference type="ChEBI" id="CHEBI:30616"/>
    </ligand>
</feature>
<evidence type="ECO:0000256" key="10">
    <source>
        <dbReference type="ARBA" id="ARBA00023235"/>
    </source>
</evidence>
<keyword evidence="6 13" id="KW-0269">Exonuclease</keyword>
<dbReference type="InterPro" id="IPR014017">
    <property type="entry name" value="DNA_helicase_UvrD-like_C"/>
</dbReference>
<sequence>MMSNLPKKPQDAIWNDEQWQAIYEKGHDLLISAGAGSGKTAVLVERMIQKILIDQINIDELLVLTFTEAAAAEMKQRIRSRIEQELALHPHDVLLATQLNKIASANISTFHAFCNKLIRKYYYLLQLDPVFKIADDIEVGILQDDVIEALFDELAEQDDEAYVQLSESFNSDRDDEALKTMVLKVYELARSNPHMEQWLKELPDLYQWEGDDLSTWGYYQQLNHLMSPVIDEALLDLKKAYAFAQDAEVMGVAHKYPTDVYPQDLEYLNRLKEGAQATYAELREAFKGTKLATFPRFNAKQYDKEAHEQSKKARDAFKKRIGKLEEKYFVYTNETHHQHFKASQALVIALSKLVFLFHERFMKAKHERQMLDFSDLEWNTLQLLTDRGKPTEVAKEVYRQFKEIMIDEYQDTNSMQEYIIHSIASVAKPKIPIFMVGDVKQSIYRFRLAEPGIFQEKYHRFSTPQPDGNKIDLMKNYRSHQQVIDATNYVFTQVMDEEVGEIAYDEAAQLKLGVLNEANDAFNKSEIHLIDKPQFDEESDVDLSAVEVEAHHIARLILQWMSQGQEIYDRKKGSYRPLKYQDIVILMRSLGSVTIFQDVFRSYHIPLFTEQNTDLFESIEIINLVSCLKVIDNPYQDIPLAGLMRSPLFFFSERELSMIRVFSKATSFYDLVRHYAKEGEDSLLKEKANHFVQCVEQWRFKSKTMPLSQLITLVYEQTLYYEFVLGLPHGYLRRANLDVFVDKARMYETTTKKGVYGFVRYIERMQSLGKHFAKAKTVTATEDVVRVMSIHKSKGLEFPVVFVSQIHKTFNRQDELGNYLVHKNYGVAVKYIDPHLRLKQKTMAQNIVGAMIHKEMLAEEMRLLYVAMTRAQSKLIFTGVFDVEKKLASMSEIVMQSGDRLPMTARMQAKSYGDWLIPAVLRHRDSKEISAIYCEQQPLWIDDSSEWEIRVVSAYEELNETDVNDQHHGVTPPVIDFEKVFQRQYPYQSLVEIQAKQSVSQRKEEETTPLIKGVPEVKRAVAYDRPSFMKEKQVSGPEAGTALHQFMQHLPIRLDYTLADLMEMKQRVIEKEMMTPLMADKIDLHHVLEFTKSALYHRLAQAITIKKEVPFMTLIQLTEDKGSQVLLQGVIDLLAEFEDEVLIIDYKTDYVRDFKEQYEELKERYTVQMKYYSKAIKEIYPTKTVSCYVYFLKVQEAIVYA</sequence>
<dbReference type="PROSITE" id="PS51217">
    <property type="entry name" value="UVRD_HELICASE_CTER"/>
    <property type="match status" value="1"/>
</dbReference>
<proteinExistence type="inferred from homology"/>
<keyword evidence="3 13" id="KW-0227">DNA damage</keyword>
<comment type="function">
    <text evidence="13">The heterodimer acts as both an ATP-dependent DNA helicase and an ATP-dependent, dual-direction single-stranded exonuclease. Recognizes the chi site generating a DNA molecule suitable for the initiation of homologous recombination. The AddA nuclease domain is required for chi fragment generation; this subunit has the helicase and 3' -&gt; 5' nuclease activities.</text>
</comment>
<dbReference type="SUPFAM" id="SSF52980">
    <property type="entry name" value="Restriction endonuclease-like"/>
    <property type="match status" value="1"/>
</dbReference>
<evidence type="ECO:0000256" key="4">
    <source>
        <dbReference type="ARBA" id="ARBA00022801"/>
    </source>
</evidence>
<evidence type="ECO:0000313" key="18">
    <source>
        <dbReference type="EMBL" id="BEH91328.1"/>
    </source>
</evidence>
<keyword evidence="8 13" id="KW-0238">DNA-binding</keyword>
<evidence type="ECO:0000256" key="8">
    <source>
        <dbReference type="ARBA" id="ARBA00023125"/>
    </source>
</evidence>
<dbReference type="Pfam" id="PF12705">
    <property type="entry name" value="PDDEXK_1"/>
    <property type="match status" value="1"/>
</dbReference>
<dbReference type="PANTHER" id="PTHR11070:SF48">
    <property type="entry name" value="ATP-DEPENDENT HELICASE_NUCLEASE SUBUNIT A"/>
    <property type="match status" value="1"/>
</dbReference>
<evidence type="ECO:0000256" key="7">
    <source>
        <dbReference type="ARBA" id="ARBA00022840"/>
    </source>
</evidence>
<comment type="cofactor">
    <cofactor evidence="13">
        <name>Mg(2+)</name>
        <dbReference type="ChEBI" id="CHEBI:18420"/>
    </cofactor>
</comment>
<keyword evidence="4 13" id="KW-0378">Hydrolase</keyword>
<evidence type="ECO:0000256" key="13">
    <source>
        <dbReference type="HAMAP-Rule" id="MF_01451"/>
    </source>
</evidence>
<feature type="domain" description="UvrD-like helicase ATP-binding" evidence="16">
    <location>
        <begin position="12"/>
        <end position="480"/>
    </location>
</feature>